<dbReference type="PANTHER" id="PTHR45947:SF3">
    <property type="entry name" value="SULFOQUINOVOSYL TRANSFERASE SQD2"/>
    <property type="match status" value="1"/>
</dbReference>
<dbReference type="InterPro" id="IPR001296">
    <property type="entry name" value="Glyco_trans_1"/>
</dbReference>
<feature type="domain" description="Glycosyl transferase family 1" evidence="1">
    <location>
        <begin position="162"/>
        <end position="310"/>
    </location>
</feature>
<proteinExistence type="predicted"/>
<dbReference type="SUPFAM" id="SSF53756">
    <property type="entry name" value="UDP-Glycosyltransferase/glycogen phosphorylase"/>
    <property type="match status" value="1"/>
</dbReference>
<dbReference type="InterPro" id="IPR050194">
    <property type="entry name" value="Glycosyltransferase_grp1"/>
</dbReference>
<comment type="caution">
    <text evidence="2">The sequence shown here is derived from an EMBL/GenBank/DDBJ whole genome shotgun (WGS) entry which is preliminary data.</text>
</comment>
<dbReference type="GO" id="GO:0016757">
    <property type="term" value="F:glycosyltransferase activity"/>
    <property type="evidence" value="ECO:0007669"/>
    <property type="project" value="InterPro"/>
</dbReference>
<name>A0A1F6DMC9_9BACT</name>
<gene>
    <name evidence="2" type="ORF">A3C19_01195</name>
</gene>
<evidence type="ECO:0000313" key="3">
    <source>
        <dbReference type="Proteomes" id="UP000178532"/>
    </source>
</evidence>
<dbReference type="EMBL" id="MFLI01000006">
    <property type="protein sequence ID" value="OGG62578.1"/>
    <property type="molecule type" value="Genomic_DNA"/>
</dbReference>
<dbReference type="Proteomes" id="UP000178532">
    <property type="component" value="Unassembled WGS sequence"/>
</dbReference>
<sequence>MPGAIQSTPSPELQAARRFCLITKEVAYPPIADTVKAASSIEKVRATYMPVIDAYYSAILEVQPDVILINGTFYLPWCLLQAARRYGRARIILHYHGVLTKEVEHWKEEGAKQMFREMEREFDMSGISYIFPSHHALHTVEREVYGHSIAQATVLPNPVPDSFFKRPKRVSGRIIGFVSRWTRVKNPEFFISLARHNRTTDAGYDIHAIVDVKKSAPHYRRVASLFKLSPPVENKLLPTFYRKLGALIMPSYFETYGNVAQEALASGIPVLVSPHTGFSETLRTIGLENWITDFSSPADVLVKIEEAIRIGVPHESWRQLRAQFTNEPIFARYANLLAGK</sequence>
<evidence type="ECO:0000313" key="2">
    <source>
        <dbReference type="EMBL" id="OGG62578.1"/>
    </source>
</evidence>
<dbReference type="AlphaFoldDB" id="A0A1F6DMC9"/>
<accession>A0A1F6DMC9</accession>
<organism evidence="2 3">
    <name type="scientific">Candidatus Kaiserbacteria bacterium RIFCSPHIGHO2_02_FULL_54_22</name>
    <dbReference type="NCBI Taxonomy" id="1798495"/>
    <lineage>
        <taxon>Bacteria</taxon>
        <taxon>Candidatus Kaiseribacteriota</taxon>
    </lineage>
</organism>
<dbReference type="PANTHER" id="PTHR45947">
    <property type="entry name" value="SULFOQUINOVOSYL TRANSFERASE SQD2"/>
    <property type="match status" value="1"/>
</dbReference>
<dbReference type="Pfam" id="PF00534">
    <property type="entry name" value="Glycos_transf_1"/>
    <property type="match status" value="1"/>
</dbReference>
<reference evidence="2 3" key="1">
    <citation type="journal article" date="2016" name="Nat. Commun.">
        <title>Thousands of microbial genomes shed light on interconnected biogeochemical processes in an aquifer system.</title>
        <authorList>
            <person name="Anantharaman K."/>
            <person name="Brown C.T."/>
            <person name="Hug L.A."/>
            <person name="Sharon I."/>
            <person name="Castelle C.J."/>
            <person name="Probst A.J."/>
            <person name="Thomas B.C."/>
            <person name="Singh A."/>
            <person name="Wilkins M.J."/>
            <person name="Karaoz U."/>
            <person name="Brodie E.L."/>
            <person name="Williams K.H."/>
            <person name="Hubbard S.S."/>
            <person name="Banfield J.F."/>
        </authorList>
    </citation>
    <scope>NUCLEOTIDE SEQUENCE [LARGE SCALE GENOMIC DNA]</scope>
</reference>
<dbReference type="CDD" id="cd03801">
    <property type="entry name" value="GT4_PimA-like"/>
    <property type="match status" value="1"/>
</dbReference>
<protein>
    <recommendedName>
        <fullName evidence="1">Glycosyl transferase family 1 domain-containing protein</fullName>
    </recommendedName>
</protein>
<dbReference type="Gene3D" id="3.40.50.2000">
    <property type="entry name" value="Glycogen Phosphorylase B"/>
    <property type="match status" value="2"/>
</dbReference>
<evidence type="ECO:0000259" key="1">
    <source>
        <dbReference type="Pfam" id="PF00534"/>
    </source>
</evidence>
<dbReference type="STRING" id="1798495.A3C19_01195"/>